<organism evidence="5 6">
    <name type="scientific">Kineococcus endophyticus</name>
    <dbReference type="NCBI Taxonomy" id="1181883"/>
    <lineage>
        <taxon>Bacteria</taxon>
        <taxon>Bacillati</taxon>
        <taxon>Actinomycetota</taxon>
        <taxon>Actinomycetes</taxon>
        <taxon>Kineosporiales</taxon>
        <taxon>Kineosporiaceae</taxon>
        <taxon>Kineococcus</taxon>
    </lineage>
</organism>
<evidence type="ECO:0000256" key="3">
    <source>
        <dbReference type="ARBA" id="ARBA00023163"/>
    </source>
</evidence>
<protein>
    <submittedName>
        <fullName evidence="5">Helix-turn-helix transcriptional regulator</fullName>
    </submittedName>
</protein>
<keyword evidence="2" id="KW-0238">DNA-binding</keyword>
<dbReference type="SMART" id="SM00421">
    <property type="entry name" value="HTH_LUXR"/>
    <property type="match status" value="1"/>
</dbReference>
<reference evidence="5 6" key="1">
    <citation type="submission" date="2024-07" db="EMBL/GenBank/DDBJ databases">
        <authorList>
            <person name="Thanompreechachai J."/>
            <person name="Duangmal K."/>
        </authorList>
    </citation>
    <scope>NUCLEOTIDE SEQUENCE [LARGE SCALE GENOMIC DNA]</scope>
    <source>
        <strain evidence="5 6">KCTC 19886</strain>
    </source>
</reference>
<evidence type="ECO:0000259" key="4">
    <source>
        <dbReference type="PROSITE" id="PS50043"/>
    </source>
</evidence>
<dbReference type="PROSITE" id="PS50043">
    <property type="entry name" value="HTH_LUXR_2"/>
    <property type="match status" value="1"/>
</dbReference>
<dbReference type="CDD" id="cd06170">
    <property type="entry name" value="LuxR_C_like"/>
    <property type="match status" value="1"/>
</dbReference>
<dbReference type="RefSeq" id="WP_367639255.1">
    <property type="nucleotide sequence ID" value="NZ_JBFNQN010000010.1"/>
</dbReference>
<dbReference type="Pfam" id="PF00196">
    <property type="entry name" value="GerE"/>
    <property type="match status" value="1"/>
</dbReference>
<evidence type="ECO:0000313" key="6">
    <source>
        <dbReference type="Proteomes" id="UP001555826"/>
    </source>
</evidence>
<feature type="domain" description="HTH luxR-type" evidence="4">
    <location>
        <begin position="66"/>
        <end position="131"/>
    </location>
</feature>
<keyword evidence="1" id="KW-0805">Transcription regulation</keyword>
<dbReference type="Proteomes" id="UP001555826">
    <property type="component" value="Unassembled WGS sequence"/>
</dbReference>
<dbReference type="EMBL" id="JBFNQN010000010">
    <property type="protein sequence ID" value="MEW9266130.1"/>
    <property type="molecule type" value="Genomic_DNA"/>
</dbReference>
<dbReference type="PANTHER" id="PTHR44688:SF16">
    <property type="entry name" value="DNA-BINDING TRANSCRIPTIONAL ACTIVATOR DEVR_DOSR"/>
    <property type="match status" value="1"/>
</dbReference>
<dbReference type="SUPFAM" id="SSF46894">
    <property type="entry name" value="C-terminal effector domain of the bipartite response regulators"/>
    <property type="match status" value="1"/>
</dbReference>
<evidence type="ECO:0000256" key="1">
    <source>
        <dbReference type="ARBA" id="ARBA00023015"/>
    </source>
</evidence>
<dbReference type="Gene3D" id="1.10.10.10">
    <property type="entry name" value="Winged helix-like DNA-binding domain superfamily/Winged helix DNA-binding domain"/>
    <property type="match status" value="1"/>
</dbReference>
<proteinExistence type="predicted"/>
<keyword evidence="3" id="KW-0804">Transcription</keyword>
<accession>A0ABV3P956</accession>
<dbReference type="InterPro" id="IPR016032">
    <property type="entry name" value="Sig_transdc_resp-reg_C-effctor"/>
</dbReference>
<sequence>MTSTSSTVSQTLEGPDFFSRLLATVADGDRRMTVEDADGRRFVLVSEERYRALEEFERRHGGLAPAAGRTPSLTAREREILQLTADGNPGAVVAERLGLAPNTVAQHLASVRRKYGVRSSAAAAALARQAGLVD</sequence>
<dbReference type="PANTHER" id="PTHR44688">
    <property type="entry name" value="DNA-BINDING TRANSCRIPTIONAL ACTIVATOR DEVR_DOSR"/>
    <property type="match status" value="1"/>
</dbReference>
<evidence type="ECO:0000313" key="5">
    <source>
        <dbReference type="EMBL" id="MEW9266130.1"/>
    </source>
</evidence>
<dbReference type="InterPro" id="IPR000792">
    <property type="entry name" value="Tscrpt_reg_LuxR_C"/>
</dbReference>
<dbReference type="InterPro" id="IPR036388">
    <property type="entry name" value="WH-like_DNA-bd_sf"/>
</dbReference>
<name>A0ABV3P956_9ACTN</name>
<keyword evidence="6" id="KW-1185">Reference proteome</keyword>
<dbReference type="PRINTS" id="PR00038">
    <property type="entry name" value="HTHLUXR"/>
</dbReference>
<gene>
    <name evidence="5" type="ORF">AB1207_15365</name>
</gene>
<evidence type="ECO:0000256" key="2">
    <source>
        <dbReference type="ARBA" id="ARBA00023125"/>
    </source>
</evidence>
<comment type="caution">
    <text evidence="5">The sequence shown here is derived from an EMBL/GenBank/DDBJ whole genome shotgun (WGS) entry which is preliminary data.</text>
</comment>